<evidence type="ECO:0000313" key="6">
    <source>
        <dbReference type="Proteomes" id="UP000291084"/>
    </source>
</evidence>
<keyword evidence="6" id="KW-1185">Reference proteome</keyword>
<dbReference type="Pfam" id="PF13947">
    <property type="entry name" value="GUB_WAK_bind"/>
    <property type="match status" value="1"/>
</dbReference>
<evidence type="ECO:0000256" key="1">
    <source>
        <dbReference type="ARBA" id="ARBA00004167"/>
    </source>
</evidence>
<dbReference type="InterPro" id="IPR025287">
    <property type="entry name" value="WAK_GUB"/>
</dbReference>
<accession>A0A0S3RQY5</accession>
<dbReference type="AlphaFoldDB" id="A0A0S3RQY5"/>
<proteinExistence type="predicted"/>
<gene>
    <name evidence="5" type="primary">Vigan.04G009400</name>
    <name evidence="5" type="ORF">VIGAN_04009400</name>
</gene>
<feature type="chain" id="PRO_5006617302" description="Wall-associated receptor kinase galacturonan-binding domain-containing protein" evidence="3">
    <location>
        <begin position="32"/>
        <end position="187"/>
    </location>
</feature>
<evidence type="ECO:0000259" key="4">
    <source>
        <dbReference type="Pfam" id="PF13947"/>
    </source>
</evidence>
<feature type="domain" description="Wall-associated receptor kinase galacturonan-binding" evidence="4">
    <location>
        <begin position="39"/>
        <end position="102"/>
    </location>
</feature>
<dbReference type="OrthoDB" id="1507006at2759"/>
<dbReference type="EMBL" id="AP015037">
    <property type="protein sequence ID" value="BAT83002.1"/>
    <property type="molecule type" value="Genomic_DNA"/>
</dbReference>
<dbReference type="GO" id="GO:0016020">
    <property type="term" value="C:membrane"/>
    <property type="evidence" value="ECO:0007669"/>
    <property type="project" value="UniProtKB-SubCell"/>
</dbReference>
<evidence type="ECO:0000256" key="2">
    <source>
        <dbReference type="ARBA" id="ARBA00022729"/>
    </source>
</evidence>
<comment type="subcellular location">
    <subcellularLocation>
        <location evidence="1">Membrane</location>
        <topology evidence="1">Single-pass membrane protein</topology>
    </subcellularLocation>
</comment>
<protein>
    <recommendedName>
        <fullName evidence="4">Wall-associated receptor kinase galacturonan-binding domain-containing protein</fullName>
    </recommendedName>
</protein>
<dbReference type="PANTHER" id="PTHR33138:SF11">
    <property type="entry name" value="KINASE-LIKE PROTEIN"/>
    <property type="match status" value="1"/>
</dbReference>
<reference evidence="5 6" key="1">
    <citation type="journal article" date="2015" name="Sci. Rep.">
        <title>The power of single molecule real-time sequencing technology in the de novo assembly of a eukaryotic genome.</title>
        <authorList>
            <person name="Sakai H."/>
            <person name="Naito K."/>
            <person name="Ogiso-Tanaka E."/>
            <person name="Takahashi Y."/>
            <person name="Iseki K."/>
            <person name="Muto C."/>
            <person name="Satou K."/>
            <person name="Teruya K."/>
            <person name="Shiroma A."/>
            <person name="Shimoji M."/>
            <person name="Hirano T."/>
            <person name="Itoh T."/>
            <person name="Kaga A."/>
            <person name="Tomooka N."/>
        </authorList>
    </citation>
    <scope>NUCLEOTIDE SEQUENCE [LARGE SCALE GENOMIC DNA]</scope>
    <source>
        <strain evidence="6">cv. Shumari</strain>
    </source>
</reference>
<evidence type="ECO:0000313" key="5">
    <source>
        <dbReference type="EMBL" id="BAT83002.1"/>
    </source>
</evidence>
<feature type="signal peptide" evidence="3">
    <location>
        <begin position="1"/>
        <end position="31"/>
    </location>
</feature>
<evidence type="ECO:0000256" key="3">
    <source>
        <dbReference type="SAM" id="SignalP"/>
    </source>
</evidence>
<dbReference type="PANTHER" id="PTHR33138">
    <property type="entry name" value="OS01G0690200 PROTEIN"/>
    <property type="match status" value="1"/>
</dbReference>
<sequence length="187" mass="20690">MASDSVHLHLITILHHSIIFLLLFKLPSSLSSNDTHSNCANVINCGKINIGFPFWGGNRPRECGHPLMELICENETSYITIKDVKYQVLEANPDNHTLKITRQDYWIDLCQPNQVNTSLNTQLYVYDSPYNNLSLSYGCTPSNSLPLTNIPCDGTSGETVYSQFGSLSPRVLQNKCGCSGSSFIAGD</sequence>
<dbReference type="GO" id="GO:0030247">
    <property type="term" value="F:polysaccharide binding"/>
    <property type="evidence" value="ECO:0007669"/>
    <property type="project" value="InterPro"/>
</dbReference>
<organism evidence="5 6">
    <name type="scientific">Vigna angularis var. angularis</name>
    <dbReference type="NCBI Taxonomy" id="157739"/>
    <lineage>
        <taxon>Eukaryota</taxon>
        <taxon>Viridiplantae</taxon>
        <taxon>Streptophyta</taxon>
        <taxon>Embryophyta</taxon>
        <taxon>Tracheophyta</taxon>
        <taxon>Spermatophyta</taxon>
        <taxon>Magnoliopsida</taxon>
        <taxon>eudicotyledons</taxon>
        <taxon>Gunneridae</taxon>
        <taxon>Pentapetalae</taxon>
        <taxon>rosids</taxon>
        <taxon>fabids</taxon>
        <taxon>Fabales</taxon>
        <taxon>Fabaceae</taxon>
        <taxon>Papilionoideae</taxon>
        <taxon>50 kb inversion clade</taxon>
        <taxon>NPAAA clade</taxon>
        <taxon>indigoferoid/millettioid clade</taxon>
        <taxon>Phaseoleae</taxon>
        <taxon>Vigna</taxon>
    </lineage>
</organism>
<name>A0A0S3RQY5_PHAAN</name>
<keyword evidence="2 3" id="KW-0732">Signal</keyword>
<dbReference type="Proteomes" id="UP000291084">
    <property type="component" value="Chromosome 4"/>
</dbReference>